<dbReference type="InterPro" id="IPR050903">
    <property type="entry name" value="Bact_Chemotaxis_MeTrfase"/>
</dbReference>
<reference evidence="9" key="1">
    <citation type="submission" date="2023-10" db="EMBL/GenBank/DDBJ databases">
        <authorList>
            <consortium name="PulseNet: The National Subtyping Network for Foodborne Disease Surveillance"/>
        </authorList>
    </citation>
    <scope>NUCLEOTIDE SEQUENCE</scope>
    <source>
        <strain evidence="9">PNUSAV004886</strain>
    </source>
</reference>
<dbReference type="PRINTS" id="PR00996">
    <property type="entry name" value="CHERMTFRASE"/>
</dbReference>
<proteinExistence type="predicted"/>
<comment type="function">
    <text evidence="2 6">Methylation of the membrane-bound methyl-accepting chemotaxis proteins (MCP) to form gamma-glutamyl methyl ester residues in MCP.</text>
</comment>
<feature type="binding site" evidence="7">
    <location>
        <position position="129"/>
    </location>
    <ligand>
        <name>S-adenosyl-L-methionine</name>
        <dbReference type="ChEBI" id="CHEBI:59789"/>
    </ligand>
</feature>
<dbReference type="Proteomes" id="UP001253463">
    <property type="component" value="Unassembled WGS sequence"/>
</dbReference>
<gene>
    <name evidence="9" type="ORF">RZY48_003188</name>
</gene>
<evidence type="ECO:0000259" key="8">
    <source>
        <dbReference type="PROSITE" id="PS50123"/>
    </source>
</evidence>
<dbReference type="SMART" id="SM00138">
    <property type="entry name" value="MeTrc"/>
    <property type="match status" value="1"/>
</dbReference>
<evidence type="ECO:0000256" key="3">
    <source>
        <dbReference type="ARBA" id="ARBA00022603"/>
    </source>
</evidence>
<keyword evidence="5 6" id="KW-0949">S-adenosyl-L-methionine</keyword>
<dbReference type="Gene3D" id="3.40.50.150">
    <property type="entry name" value="Vaccinia Virus protein VP39"/>
    <property type="match status" value="1"/>
</dbReference>
<dbReference type="SUPFAM" id="SSF53335">
    <property type="entry name" value="S-adenosyl-L-methionine-dependent methyltransferases"/>
    <property type="match status" value="1"/>
</dbReference>
<dbReference type="PANTHER" id="PTHR24422:SF26">
    <property type="entry name" value="CHEMOTAXIS PROTEIN METHYLTRANSFERASE"/>
    <property type="match status" value="1"/>
</dbReference>
<dbReference type="InterPro" id="IPR022642">
    <property type="entry name" value="CheR_C"/>
</dbReference>
<dbReference type="InterPro" id="IPR022641">
    <property type="entry name" value="CheR_N"/>
</dbReference>
<dbReference type="InterPro" id="IPR036804">
    <property type="entry name" value="CheR_N_sf"/>
</dbReference>
<dbReference type="PROSITE" id="PS50123">
    <property type="entry name" value="CHER"/>
    <property type="match status" value="1"/>
</dbReference>
<dbReference type="InterPro" id="IPR029063">
    <property type="entry name" value="SAM-dependent_MTases_sf"/>
</dbReference>
<evidence type="ECO:0000256" key="2">
    <source>
        <dbReference type="ARBA" id="ARBA00002759"/>
    </source>
</evidence>
<dbReference type="GO" id="GO:0032259">
    <property type="term" value="P:methylation"/>
    <property type="evidence" value="ECO:0007669"/>
    <property type="project" value="UniProtKB-KW"/>
</dbReference>
<evidence type="ECO:0000256" key="4">
    <source>
        <dbReference type="ARBA" id="ARBA00022679"/>
    </source>
</evidence>
<keyword evidence="3 6" id="KW-0489">Methyltransferase</keyword>
<dbReference type="InterPro" id="IPR026024">
    <property type="entry name" value="Chemotaxis_MeTrfase_CheR"/>
</dbReference>
<comment type="caution">
    <text evidence="9">The sequence shown here is derived from an EMBL/GenBank/DDBJ whole genome shotgun (WGS) entry which is preliminary data.</text>
</comment>
<dbReference type="AlphaFoldDB" id="A0AAI9G678"/>
<dbReference type="Gene3D" id="1.10.155.10">
    <property type="entry name" value="Chemotaxis receptor methyltransferase CheR, N-terminal domain"/>
    <property type="match status" value="1"/>
</dbReference>
<dbReference type="EC" id="2.1.1.80" evidence="6"/>
<evidence type="ECO:0000256" key="5">
    <source>
        <dbReference type="ARBA" id="ARBA00022691"/>
    </source>
</evidence>
<feature type="domain" description="CheR-type methyltransferase" evidence="8">
    <location>
        <begin position="14"/>
        <end position="283"/>
    </location>
</feature>
<evidence type="ECO:0000256" key="7">
    <source>
        <dbReference type="PIRSR" id="PIRSR000410-1"/>
    </source>
</evidence>
<dbReference type="InterPro" id="IPR000780">
    <property type="entry name" value="CheR_MeTrfase"/>
</dbReference>
<dbReference type="CDD" id="cd02440">
    <property type="entry name" value="AdoMet_MTases"/>
    <property type="match status" value="1"/>
</dbReference>
<evidence type="ECO:0000313" key="9">
    <source>
        <dbReference type="EMBL" id="ELN6933739.1"/>
    </source>
</evidence>
<keyword evidence="4 6" id="KW-0808">Transferase</keyword>
<evidence type="ECO:0000313" key="10">
    <source>
        <dbReference type="Proteomes" id="UP001253463"/>
    </source>
</evidence>
<dbReference type="PIRSF" id="PIRSF000410">
    <property type="entry name" value="CheR"/>
    <property type="match status" value="1"/>
</dbReference>
<evidence type="ECO:0000256" key="1">
    <source>
        <dbReference type="ARBA" id="ARBA00001541"/>
    </source>
</evidence>
<evidence type="ECO:0000256" key="6">
    <source>
        <dbReference type="PIRNR" id="PIRNR000410"/>
    </source>
</evidence>
<feature type="binding site" evidence="7">
    <location>
        <begin position="228"/>
        <end position="229"/>
    </location>
    <ligand>
        <name>S-adenosyl-L-methionine</name>
        <dbReference type="ChEBI" id="CHEBI:59789"/>
    </ligand>
</feature>
<dbReference type="Pfam" id="PF01739">
    <property type="entry name" value="CheR"/>
    <property type="match status" value="1"/>
</dbReference>
<feature type="binding site" evidence="7">
    <location>
        <begin position="211"/>
        <end position="212"/>
    </location>
    <ligand>
        <name>S-adenosyl-L-methionine</name>
        <dbReference type="ChEBI" id="CHEBI:59789"/>
    </ligand>
</feature>
<feature type="binding site" evidence="7">
    <location>
        <position position="91"/>
    </location>
    <ligand>
        <name>S-adenosyl-L-methionine</name>
        <dbReference type="ChEBI" id="CHEBI:59789"/>
    </ligand>
</feature>
<dbReference type="SUPFAM" id="SSF47757">
    <property type="entry name" value="Chemotaxis receptor methyltransferase CheR, N-terminal domain"/>
    <property type="match status" value="1"/>
</dbReference>
<accession>A0AAI9G678</accession>
<dbReference type="Pfam" id="PF03705">
    <property type="entry name" value="CheR_N"/>
    <property type="match status" value="1"/>
</dbReference>
<dbReference type="PANTHER" id="PTHR24422">
    <property type="entry name" value="CHEMOTAXIS PROTEIN METHYLTRANSFERASE"/>
    <property type="match status" value="1"/>
</dbReference>
<dbReference type="GO" id="GO:0008983">
    <property type="term" value="F:protein-glutamate O-methyltransferase activity"/>
    <property type="evidence" value="ECO:0007669"/>
    <property type="project" value="UniProtKB-EC"/>
</dbReference>
<feature type="binding site" evidence="7">
    <location>
        <position position="89"/>
    </location>
    <ligand>
        <name>S-adenosyl-L-methionine</name>
        <dbReference type="ChEBI" id="CHEBI:59789"/>
    </ligand>
</feature>
<organism evidence="9 10">
    <name type="scientific">Vibrio navarrensis</name>
    <dbReference type="NCBI Taxonomy" id="29495"/>
    <lineage>
        <taxon>Bacteria</taxon>
        <taxon>Pseudomonadati</taxon>
        <taxon>Pseudomonadota</taxon>
        <taxon>Gammaproteobacteria</taxon>
        <taxon>Vibrionales</taxon>
        <taxon>Vibrionaceae</taxon>
        <taxon>Vibrio</taxon>
    </lineage>
</organism>
<feature type="binding site" evidence="7">
    <location>
        <position position="95"/>
    </location>
    <ligand>
        <name>S-adenosyl-L-methionine</name>
        <dbReference type="ChEBI" id="CHEBI:59789"/>
    </ligand>
</feature>
<sequence>MILRTFSRDAVEDTSLVATKLTDNDFNMLRQWLFHATGIYFNETKKHLVSGRLQKRIRELRLNGYLPYIKLLSQDADEAQVAINLLTTNETYFFREQKHFDYLAEVVLPSVERTKALRVWSAAASSGEEAYSVALLLHQHLGLQRKWSVTGTDINTQVLSRANGGIYSMDISNKIPFEMLKRSCVKGKGKDQGRFRIKAEVRERVQFIQGNLMQPMPFSTSFQVVFLRNVLIYFDLAEKQKIVENILRHLMPGGWLLVGHSESIAGYDPRLAQDKAGCYQFKP</sequence>
<dbReference type="EMBL" id="ABNSCA010000010">
    <property type="protein sequence ID" value="ELN6933739.1"/>
    <property type="molecule type" value="Genomic_DNA"/>
</dbReference>
<comment type="catalytic activity">
    <reaction evidence="1 6">
        <text>L-glutamyl-[protein] + S-adenosyl-L-methionine = [protein]-L-glutamate 5-O-methyl ester + S-adenosyl-L-homocysteine</text>
        <dbReference type="Rhea" id="RHEA:24452"/>
        <dbReference type="Rhea" id="RHEA-COMP:10208"/>
        <dbReference type="Rhea" id="RHEA-COMP:10311"/>
        <dbReference type="ChEBI" id="CHEBI:29973"/>
        <dbReference type="ChEBI" id="CHEBI:57856"/>
        <dbReference type="ChEBI" id="CHEBI:59789"/>
        <dbReference type="ChEBI" id="CHEBI:82795"/>
        <dbReference type="EC" id="2.1.1.80"/>
    </reaction>
</comment>
<name>A0AAI9G678_9VIBR</name>
<protein>
    <recommendedName>
        <fullName evidence="6">Chemotaxis protein methyltransferase</fullName>
        <ecNumber evidence="6">2.1.1.80</ecNumber>
    </recommendedName>
</protein>
<feature type="binding site" evidence="7">
    <location>
        <position position="153"/>
    </location>
    <ligand>
        <name>S-adenosyl-L-methionine</name>
        <dbReference type="ChEBI" id="CHEBI:59789"/>
    </ligand>
</feature>